<evidence type="ECO:0000313" key="13">
    <source>
        <dbReference type="EMBL" id="GAA1901154.1"/>
    </source>
</evidence>
<reference evidence="13 14" key="1">
    <citation type="journal article" date="2019" name="Int. J. Syst. Evol. Microbiol.">
        <title>The Global Catalogue of Microorganisms (GCM) 10K type strain sequencing project: providing services to taxonomists for standard genome sequencing and annotation.</title>
        <authorList>
            <consortium name="The Broad Institute Genomics Platform"/>
            <consortium name="The Broad Institute Genome Sequencing Center for Infectious Disease"/>
            <person name="Wu L."/>
            <person name="Ma J."/>
        </authorList>
    </citation>
    <scope>NUCLEOTIDE SEQUENCE [LARGE SCALE GENOMIC DNA]</scope>
    <source>
        <strain evidence="13 14">JCM 13316</strain>
    </source>
</reference>
<dbReference type="EC" id="2.7.13.3" evidence="3"/>
<keyword evidence="9" id="KW-0902">Two-component regulatory system</keyword>
<dbReference type="EMBL" id="BAAALV010000001">
    <property type="protein sequence ID" value="GAA1901154.1"/>
    <property type="molecule type" value="Genomic_DNA"/>
</dbReference>
<evidence type="ECO:0000256" key="11">
    <source>
        <dbReference type="SAM" id="Phobius"/>
    </source>
</evidence>
<sequence length="418" mass="44334">MKRRWFQTERGNDADPRRAARRLAVQFTALIVVLLSLAGVVVYYLAAAGAEQALQDRLDSAAALNNPRDAPLDIFLAVYDRGRLSVSRDMPAGLPVESSLAAVAAGGGEVEETVEASGTTFRVLTRADGRDIVQAAIDTSETRGQLDRLVLALVSAVLLSAVVAALFSAVAARAAMRPLVEALALQRRFVSDAGHELRTPLTLLSTRAQLLRRRLGARTAENAPAERFGPVEQKFVESGLDEIIADTGVLTGILEDLLESADPRRASPPEPVDLGAAARQGAEAFGATIRDHGLQLRLDVPGTPVRVRAGKAAVQRVVTALLANACDYARSTVWVQVSANGGEGILRVSDDGPGLPNELRGRVFERFASVRETSGGHTRHYGLGLALVAEIAGRFGGTVQSEPSHGRGASLTVRLPLD</sequence>
<protein>
    <recommendedName>
        <fullName evidence="3">histidine kinase</fullName>
        <ecNumber evidence="3">2.7.13.3</ecNumber>
    </recommendedName>
</protein>
<evidence type="ECO:0000256" key="1">
    <source>
        <dbReference type="ARBA" id="ARBA00000085"/>
    </source>
</evidence>
<evidence type="ECO:0000256" key="8">
    <source>
        <dbReference type="ARBA" id="ARBA00022989"/>
    </source>
</evidence>
<accession>A0ABN2NUG0</accession>
<evidence type="ECO:0000256" key="6">
    <source>
        <dbReference type="ARBA" id="ARBA00022692"/>
    </source>
</evidence>
<comment type="caution">
    <text evidence="13">The sequence shown here is derived from an EMBL/GenBank/DDBJ whole genome shotgun (WGS) entry which is preliminary data.</text>
</comment>
<dbReference type="InterPro" id="IPR003594">
    <property type="entry name" value="HATPase_dom"/>
</dbReference>
<dbReference type="SMART" id="SM00388">
    <property type="entry name" value="HisKA"/>
    <property type="match status" value="1"/>
</dbReference>
<dbReference type="Pfam" id="PF00512">
    <property type="entry name" value="HisKA"/>
    <property type="match status" value="1"/>
</dbReference>
<keyword evidence="4" id="KW-0597">Phosphoprotein</keyword>
<dbReference type="SUPFAM" id="SSF55874">
    <property type="entry name" value="ATPase domain of HSP90 chaperone/DNA topoisomerase II/histidine kinase"/>
    <property type="match status" value="1"/>
</dbReference>
<dbReference type="InterPro" id="IPR036890">
    <property type="entry name" value="HATPase_C_sf"/>
</dbReference>
<dbReference type="Proteomes" id="UP001500784">
    <property type="component" value="Unassembled WGS sequence"/>
</dbReference>
<dbReference type="PROSITE" id="PS50109">
    <property type="entry name" value="HIS_KIN"/>
    <property type="match status" value="1"/>
</dbReference>
<evidence type="ECO:0000256" key="9">
    <source>
        <dbReference type="ARBA" id="ARBA00023012"/>
    </source>
</evidence>
<keyword evidence="5" id="KW-0808">Transferase</keyword>
<evidence type="ECO:0000256" key="3">
    <source>
        <dbReference type="ARBA" id="ARBA00012438"/>
    </source>
</evidence>
<dbReference type="RefSeq" id="WP_152228212.1">
    <property type="nucleotide sequence ID" value="NZ_BAAALV010000001.1"/>
</dbReference>
<evidence type="ECO:0000259" key="12">
    <source>
        <dbReference type="PROSITE" id="PS50109"/>
    </source>
</evidence>
<proteinExistence type="predicted"/>
<feature type="transmembrane region" description="Helical" evidence="11">
    <location>
        <begin position="27"/>
        <end position="46"/>
    </location>
</feature>
<keyword evidence="7" id="KW-0418">Kinase</keyword>
<comment type="catalytic activity">
    <reaction evidence="1">
        <text>ATP + protein L-histidine = ADP + protein N-phospho-L-histidine.</text>
        <dbReference type="EC" id="2.7.13.3"/>
    </reaction>
</comment>
<feature type="transmembrane region" description="Helical" evidence="11">
    <location>
        <begin position="149"/>
        <end position="172"/>
    </location>
</feature>
<evidence type="ECO:0000256" key="4">
    <source>
        <dbReference type="ARBA" id="ARBA00022553"/>
    </source>
</evidence>
<dbReference type="CDD" id="cd00082">
    <property type="entry name" value="HisKA"/>
    <property type="match status" value="1"/>
</dbReference>
<dbReference type="InterPro" id="IPR036097">
    <property type="entry name" value="HisK_dim/P_sf"/>
</dbReference>
<dbReference type="InterPro" id="IPR003661">
    <property type="entry name" value="HisK_dim/P_dom"/>
</dbReference>
<dbReference type="SMART" id="SM00387">
    <property type="entry name" value="HATPase_c"/>
    <property type="match status" value="1"/>
</dbReference>
<keyword evidence="6 11" id="KW-0812">Transmembrane</keyword>
<dbReference type="Gene3D" id="3.30.565.10">
    <property type="entry name" value="Histidine kinase-like ATPase, C-terminal domain"/>
    <property type="match status" value="1"/>
</dbReference>
<dbReference type="Pfam" id="PF02518">
    <property type="entry name" value="HATPase_c"/>
    <property type="match status" value="1"/>
</dbReference>
<evidence type="ECO:0000256" key="10">
    <source>
        <dbReference type="ARBA" id="ARBA00023136"/>
    </source>
</evidence>
<keyword evidence="10 11" id="KW-0472">Membrane</keyword>
<dbReference type="PANTHER" id="PTHR45436:SF5">
    <property type="entry name" value="SENSOR HISTIDINE KINASE TRCS"/>
    <property type="match status" value="1"/>
</dbReference>
<comment type="subcellular location">
    <subcellularLocation>
        <location evidence="2">Cell membrane</location>
    </subcellularLocation>
</comment>
<feature type="domain" description="Histidine kinase" evidence="12">
    <location>
        <begin position="192"/>
        <end position="418"/>
    </location>
</feature>
<dbReference type="CDD" id="cd00075">
    <property type="entry name" value="HATPase"/>
    <property type="match status" value="1"/>
</dbReference>
<organism evidence="13 14">
    <name type="scientific">Arthrobacter gandavensis</name>
    <dbReference type="NCBI Taxonomy" id="169960"/>
    <lineage>
        <taxon>Bacteria</taxon>
        <taxon>Bacillati</taxon>
        <taxon>Actinomycetota</taxon>
        <taxon>Actinomycetes</taxon>
        <taxon>Micrococcales</taxon>
        <taxon>Micrococcaceae</taxon>
        <taxon>Arthrobacter</taxon>
    </lineage>
</organism>
<dbReference type="InterPro" id="IPR005467">
    <property type="entry name" value="His_kinase_dom"/>
</dbReference>
<evidence type="ECO:0000256" key="7">
    <source>
        <dbReference type="ARBA" id="ARBA00022777"/>
    </source>
</evidence>
<dbReference type="PRINTS" id="PR00344">
    <property type="entry name" value="BCTRLSENSOR"/>
</dbReference>
<keyword evidence="8 11" id="KW-1133">Transmembrane helix</keyword>
<name>A0ABN2NUG0_9MICC</name>
<dbReference type="InterPro" id="IPR050428">
    <property type="entry name" value="TCS_sensor_his_kinase"/>
</dbReference>
<dbReference type="Gene3D" id="1.10.287.130">
    <property type="match status" value="1"/>
</dbReference>
<dbReference type="SUPFAM" id="SSF47384">
    <property type="entry name" value="Homodimeric domain of signal transducing histidine kinase"/>
    <property type="match status" value="1"/>
</dbReference>
<dbReference type="InterPro" id="IPR004358">
    <property type="entry name" value="Sig_transdc_His_kin-like_C"/>
</dbReference>
<evidence type="ECO:0000256" key="5">
    <source>
        <dbReference type="ARBA" id="ARBA00022679"/>
    </source>
</evidence>
<keyword evidence="14" id="KW-1185">Reference proteome</keyword>
<dbReference type="PANTHER" id="PTHR45436">
    <property type="entry name" value="SENSOR HISTIDINE KINASE YKOH"/>
    <property type="match status" value="1"/>
</dbReference>
<evidence type="ECO:0000256" key="2">
    <source>
        <dbReference type="ARBA" id="ARBA00004236"/>
    </source>
</evidence>
<evidence type="ECO:0000313" key="14">
    <source>
        <dbReference type="Proteomes" id="UP001500784"/>
    </source>
</evidence>
<gene>
    <name evidence="13" type="ORF">GCM10009688_00770</name>
</gene>